<evidence type="ECO:0000313" key="5">
    <source>
        <dbReference type="Proteomes" id="UP001595075"/>
    </source>
</evidence>
<dbReference type="Proteomes" id="UP001595075">
    <property type="component" value="Unassembled WGS sequence"/>
</dbReference>
<feature type="domain" description="Peptidase A1" evidence="3">
    <location>
        <begin position="43"/>
        <end position="382"/>
    </location>
</feature>
<evidence type="ECO:0000256" key="2">
    <source>
        <dbReference type="SAM" id="SignalP"/>
    </source>
</evidence>
<dbReference type="PROSITE" id="PS51767">
    <property type="entry name" value="PEPTIDASE_A1"/>
    <property type="match status" value="1"/>
</dbReference>
<protein>
    <recommendedName>
        <fullName evidence="3">Peptidase A1 domain-containing protein</fullName>
    </recommendedName>
</protein>
<dbReference type="InterPro" id="IPR021109">
    <property type="entry name" value="Peptidase_aspartic_dom_sf"/>
</dbReference>
<organism evidence="4 5">
    <name type="scientific">Oculimacula yallundae</name>
    <dbReference type="NCBI Taxonomy" id="86028"/>
    <lineage>
        <taxon>Eukaryota</taxon>
        <taxon>Fungi</taxon>
        <taxon>Dikarya</taxon>
        <taxon>Ascomycota</taxon>
        <taxon>Pezizomycotina</taxon>
        <taxon>Leotiomycetes</taxon>
        <taxon>Helotiales</taxon>
        <taxon>Ploettnerulaceae</taxon>
        <taxon>Oculimacula</taxon>
    </lineage>
</organism>
<name>A0ABR4CAI3_9HELO</name>
<dbReference type="Pfam" id="PF00026">
    <property type="entry name" value="Asp"/>
    <property type="match status" value="1"/>
</dbReference>
<dbReference type="InterPro" id="IPR034164">
    <property type="entry name" value="Pepsin-like_dom"/>
</dbReference>
<dbReference type="PANTHER" id="PTHR47966">
    <property type="entry name" value="BETA-SITE APP-CLEAVING ENZYME, ISOFORM A-RELATED"/>
    <property type="match status" value="1"/>
</dbReference>
<dbReference type="PRINTS" id="PR00792">
    <property type="entry name" value="PEPSIN"/>
</dbReference>
<evidence type="ECO:0000259" key="3">
    <source>
        <dbReference type="PROSITE" id="PS51767"/>
    </source>
</evidence>
<dbReference type="PANTHER" id="PTHR47966:SF51">
    <property type="entry name" value="BETA-SITE APP-CLEAVING ENZYME, ISOFORM A-RELATED"/>
    <property type="match status" value="1"/>
</dbReference>
<gene>
    <name evidence="4" type="ORF">VTL71DRAFT_2214</name>
</gene>
<dbReference type="InterPro" id="IPR001461">
    <property type="entry name" value="Aspartic_peptidase_A1"/>
</dbReference>
<dbReference type="SUPFAM" id="SSF50630">
    <property type="entry name" value="Acid proteases"/>
    <property type="match status" value="1"/>
</dbReference>
<feature type="signal peptide" evidence="2">
    <location>
        <begin position="1"/>
        <end position="22"/>
    </location>
</feature>
<keyword evidence="2" id="KW-0732">Signal</keyword>
<comment type="similarity">
    <text evidence="1">Belongs to the peptidase A1 family.</text>
</comment>
<feature type="chain" id="PRO_5045125360" description="Peptidase A1 domain-containing protein" evidence="2">
    <location>
        <begin position="23"/>
        <end position="410"/>
    </location>
</feature>
<dbReference type="Gene3D" id="2.40.70.10">
    <property type="entry name" value="Acid Proteases"/>
    <property type="match status" value="2"/>
</dbReference>
<sequence length="410" mass="43592">MPTFINTSLLCVLAALAQPNLASQIASGYVTVPLIRNSQLLAYLAEFSVGTPPQKNYLKVDTGSPTISFYESRSDFCNLPRAPCAEYGSYDNTSSSTSKYKAPFFNNGLISFGSGDFLTDTIGVGGVSMSNITVGHLTKVGRPERIYGSAASIAGFGLTCSEGEKGPSCTEDGAYLLPQLKNTSTIDRMAVNFYLGPEDNNVTNAEMILGAAYDEAKLGGELFTIDMVDPASFLSNQGTNWVNVTAIEAEVDGITAKVTYGSGSLSEGMPYGVDTGAPYWGLSASLFSLVSSKFGGLNAQTSFGTYLVDCKYGHQENANGSIAVTFGSAGKIEVPLHTLVTDFGNGTCTTAVGNYESRLLGDIFLRNTYSIFDQESFTVSLAQVKHTEERRIVPYPEGGFKVAKRSIEGA</sequence>
<evidence type="ECO:0000313" key="4">
    <source>
        <dbReference type="EMBL" id="KAL2066143.1"/>
    </source>
</evidence>
<reference evidence="4 5" key="1">
    <citation type="journal article" date="2024" name="Commun. Biol.">
        <title>Comparative genomic analysis of thermophilic fungi reveals convergent evolutionary adaptations and gene losses.</title>
        <authorList>
            <person name="Steindorff A.S."/>
            <person name="Aguilar-Pontes M.V."/>
            <person name="Robinson A.J."/>
            <person name="Andreopoulos B."/>
            <person name="LaButti K."/>
            <person name="Kuo A."/>
            <person name="Mondo S."/>
            <person name="Riley R."/>
            <person name="Otillar R."/>
            <person name="Haridas S."/>
            <person name="Lipzen A."/>
            <person name="Grimwood J."/>
            <person name="Schmutz J."/>
            <person name="Clum A."/>
            <person name="Reid I.D."/>
            <person name="Moisan M.C."/>
            <person name="Butler G."/>
            <person name="Nguyen T.T.M."/>
            <person name="Dewar K."/>
            <person name="Conant G."/>
            <person name="Drula E."/>
            <person name="Henrissat B."/>
            <person name="Hansel C."/>
            <person name="Singer S."/>
            <person name="Hutchinson M.I."/>
            <person name="de Vries R.P."/>
            <person name="Natvig D.O."/>
            <person name="Powell A.J."/>
            <person name="Tsang A."/>
            <person name="Grigoriev I.V."/>
        </authorList>
    </citation>
    <scope>NUCLEOTIDE SEQUENCE [LARGE SCALE GENOMIC DNA]</scope>
    <source>
        <strain evidence="4 5">CBS 494.80</strain>
    </source>
</reference>
<dbReference type="InterPro" id="IPR033121">
    <property type="entry name" value="PEPTIDASE_A1"/>
</dbReference>
<proteinExistence type="inferred from homology"/>
<keyword evidence="5" id="KW-1185">Reference proteome</keyword>
<accession>A0ABR4CAI3</accession>
<dbReference type="CDD" id="cd05471">
    <property type="entry name" value="pepsin_like"/>
    <property type="match status" value="1"/>
</dbReference>
<comment type="caution">
    <text evidence="4">The sequence shown here is derived from an EMBL/GenBank/DDBJ whole genome shotgun (WGS) entry which is preliminary data.</text>
</comment>
<dbReference type="EMBL" id="JAZHXI010000011">
    <property type="protein sequence ID" value="KAL2066143.1"/>
    <property type="molecule type" value="Genomic_DNA"/>
</dbReference>
<evidence type="ECO:0000256" key="1">
    <source>
        <dbReference type="ARBA" id="ARBA00007447"/>
    </source>
</evidence>